<keyword evidence="2 5" id="KW-0812">Transmembrane</keyword>
<reference evidence="6 7" key="1">
    <citation type="submission" date="2017-03" db="EMBL/GenBank/DDBJ databases">
        <title>The genome sequence of Candidatus Rickettsiella viridis.</title>
        <authorList>
            <person name="Nikoh N."/>
            <person name="Tsuchida T."/>
            <person name="Yamaguchi K."/>
            <person name="Maeda T."/>
            <person name="Shigenobu S."/>
            <person name="Fukatsu T."/>
        </authorList>
    </citation>
    <scope>NUCLEOTIDE SEQUENCE [LARGE SCALE GENOMIC DNA]</scope>
    <source>
        <strain evidence="6 7">Ap-RA04</strain>
    </source>
</reference>
<evidence type="ECO:0000313" key="7">
    <source>
        <dbReference type="Proteomes" id="UP000282483"/>
    </source>
</evidence>
<dbReference type="InterPro" id="IPR006008">
    <property type="entry name" value="YciB"/>
</dbReference>
<dbReference type="KEGG" id="rvi:RVIR1_06220"/>
<protein>
    <recommendedName>
        <fullName evidence="5">Inner membrane-spanning protein YciB</fullName>
    </recommendedName>
</protein>
<organism evidence="6 7">
    <name type="scientific">Candidatus Rickettsiella viridis</name>
    <dbReference type="NCBI Taxonomy" id="676208"/>
    <lineage>
        <taxon>Bacteria</taxon>
        <taxon>Pseudomonadati</taxon>
        <taxon>Pseudomonadota</taxon>
        <taxon>Gammaproteobacteria</taxon>
        <taxon>Legionellales</taxon>
        <taxon>Coxiellaceae</taxon>
        <taxon>Rickettsiella</taxon>
    </lineage>
</organism>
<keyword evidence="7" id="KW-1185">Reference proteome</keyword>
<evidence type="ECO:0000256" key="3">
    <source>
        <dbReference type="ARBA" id="ARBA00022989"/>
    </source>
</evidence>
<dbReference type="AlphaFoldDB" id="A0A2Z5UVW5"/>
<dbReference type="PANTHER" id="PTHR36917">
    <property type="entry name" value="INTRACELLULAR SEPTATION PROTEIN A-RELATED"/>
    <property type="match status" value="1"/>
</dbReference>
<keyword evidence="1 5" id="KW-1003">Cell membrane</keyword>
<feature type="transmembrane region" description="Helical" evidence="5">
    <location>
        <begin position="55"/>
        <end position="74"/>
    </location>
</feature>
<evidence type="ECO:0000313" key="6">
    <source>
        <dbReference type="EMBL" id="BBB15123.1"/>
    </source>
</evidence>
<comment type="function">
    <text evidence="5">Plays a role in cell envelope biogenesis, maintenance of cell envelope integrity and membrane homeostasis.</text>
</comment>
<feature type="transmembrane region" description="Helical" evidence="5">
    <location>
        <begin position="112"/>
        <end position="128"/>
    </location>
</feature>
<keyword evidence="4 5" id="KW-0472">Membrane</keyword>
<dbReference type="EMBL" id="AP018005">
    <property type="protein sequence ID" value="BBB15123.1"/>
    <property type="molecule type" value="Genomic_DNA"/>
</dbReference>
<comment type="subcellular location">
    <subcellularLocation>
        <location evidence="5">Cell inner membrane</location>
        <topology evidence="5">Multi-pass membrane protein</topology>
    </subcellularLocation>
</comment>
<comment type="similarity">
    <text evidence="5">Belongs to the YciB family.</text>
</comment>
<feature type="transmembrane region" description="Helical" evidence="5">
    <location>
        <begin position="155"/>
        <end position="171"/>
    </location>
</feature>
<feature type="transmembrane region" description="Helical" evidence="5">
    <location>
        <begin position="183"/>
        <end position="201"/>
    </location>
</feature>
<evidence type="ECO:0000256" key="1">
    <source>
        <dbReference type="ARBA" id="ARBA00022475"/>
    </source>
</evidence>
<keyword evidence="3 5" id="KW-1133">Transmembrane helix</keyword>
<proteinExistence type="inferred from homology"/>
<name>A0A2Z5UVW5_9COXI</name>
<dbReference type="GO" id="GO:0005886">
    <property type="term" value="C:plasma membrane"/>
    <property type="evidence" value="ECO:0007669"/>
    <property type="project" value="UniProtKB-SubCell"/>
</dbReference>
<dbReference type="PANTHER" id="PTHR36917:SF1">
    <property type="entry name" value="INNER MEMBRANE-SPANNING PROTEIN YCIB"/>
    <property type="match status" value="1"/>
</dbReference>
<keyword evidence="5" id="KW-0997">Cell inner membrane</keyword>
<evidence type="ECO:0000256" key="4">
    <source>
        <dbReference type="ARBA" id="ARBA00023136"/>
    </source>
</evidence>
<dbReference type="NCBIfam" id="TIGR00997">
    <property type="entry name" value="ispZ"/>
    <property type="match status" value="1"/>
</dbReference>
<gene>
    <name evidence="6" type="primary">ispZ</name>
    <name evidence="5" type="synonym">yciB</name>
    <name evidence="6" type="ORF">RVIR1_06220</name>
</gene>
<dbReference type="HAMAP" id="MF_00189">
    <property type="entry name" value="YciB"/>
    <property type="match status" value="1"/>
</dbReference>
<evidence type="ECO:0000256" key="5">
    <source>
        <dbReference type="HAMAP-Rule" id="MF_00189"/>
    </source>
</evidence>
<dbReference type="Proteomes" id="UP000282483">
    <property type="component" value="Chromosome"/>
</dbReference>
<evidence type="ECO:0000256" key="2">
    <source>
        <dbReference type="ARBA" id="ARBA00022692"/>
    </source>
</evidence>
<dbReference type="NCBIfam" id="NF001325">
    <property type="entry name" value="PRK00259.1-3"/>
    <property type="match status" value="1"/>
</dbReference>
<sequence>MDFKKLTHSYHSFLNTEHCYILKANLAHHFDHMRLLFDFLPIAAFFVVYKFYGIYVATAAAILISLVQVISYWVKHRSLPSIQLISLILILLFGGSTLLFHNELFIKWKPTVLYWLLAFIALISHYIGKKPLIQHLLETNITLPNTVWSSLNRNWFIFFTLMGCINLWVAYSFDTNTWVNFKLFGFLGITFLFILLQAIYLSRYIQTDEKT</sequence>
<feature type="transmembrane region" description="Helical" evidence="5">
    <location>
        <begin position="81"/>
        <end position="100"/>
    </location>
</feature>
<dbReference type="Pfam" id="PF04279">
    <property type="entry name" value="IspA"/>
    <property type="match status" value="1"/>
</dbReference>
<accession>A0A2Z5UVW5</accession>